<evidence type="ECO:0000313" key="2">
    <source>
        <dbReference type="Proteomes" id="UP001207468"/>
    </source>
</evidence>
<comment type="caution">
    <text evidence="1">The sequence shown here is derived from an EMBL/GenBank/DDBJ whole genome shotgun (WGS) entry which is preliminary data.</text>
</comment>
<dbReference type="EMBL" id="JAGFNK010000077">
    <property type="protein sequence ID" value="KAI9508896.1"/>
    <property type="molecule type" value="Genomic_DNA"/>
</dbReference>
<proteinExistence type="predicted"/>
<dbReference type="Proteomes" id="UP001207468">
    <property type="component" value="Unassembled WGS sequence"/>
</dbReference>
<evidence type="ECO:0000313" key="1">
    <source>
        <dbReference type="EMBL" id="KAI9508896.1"/>
    </source>
</evidence>
<sequence>MSRSPVIYPPFSSSPLGAAFAPPPREDLAPPRVTSKVSASHSTQIDPISHSIRPPRKMRVPADFFIRPAGTTSVSLGRGSGASVARDYASYDIHPPQSSHTRRGTSPDTSIPDLREALSTLESKMASLMSERERLERSLEQAVRLQAPIQRLPSELLASIFTIGVLGAEEEDTLMLSSIVLVCRYWADVAINTPTLWSRVVVSNHVSLDKARRRLSRSKSVPLHVDINFSPQMDGRGGTTETIIHAMDILYPSIWRWKSFHLSVPTRPQAHAALSRCREKAPMLQVLEIRVFNSMQDDHYSPAPLPLFDGHFPRLQVCSFNSFNFGWDLSMIRGLRVLELGGYWNRLAPPVNVILDILRASPQLEELSLRNMSDVDPETCAMYEHEPHLDKRFPSHMIQLPRLTKMTLHYAGIQRTRTILSQLAFPALEKVALCYMDNVTSLLDHLKRQSLTSLPLQHLRIEASFFGELELVKLLTRTSSLTTLELVDVEDASSGLIKSLSAPKTTTTWICPKLETLNLDGCTTLDWDSLRTFVESRLPAHVRAYPRQAIPPMLTLPTPTSYSALTTTFSTTSATATLRQPHPIHALAYPASHGRSHSVPPNASSFSWPLRLRSLDLTRCHQIGKEMVQWLRLYVDEVKCENSMRGTGSSWQES</sequence>
<protein>
    <submittedName>
        <fullName evidence="1">Uncharacterized protein</fullName>
    </submittedName>
</protein>
<organism evidence="1 2">
    <name type="scientific">Russula earlei</name>
    <dbReference type="NCBI Taxonomy" id="71964"/>
    <lineage>
        <taxon>Eukaryota</taxon>
        <taxon>Fungi</taxon>
        <taxon>Dikarya</taxon>
        <taxon>Basidiomycota</taxon>
        <taxon>Agaricomycotina</taxon>
        <taxon>Agaricomycetes</taxon>
        <taxon>Russulales</taxon>
        <taxon>Russulaceae</taxon>
        <taxon>Russula</taxon>
    </lineage>
</organism>
<accession>A0ACC0UBP3</accession>
<reference evidence="1" key="1">
    <citation type="submission" date="2021-03" db="EMBL/GenBank/DDBJ databases">
        <title>Evolutionary priming and transition to the ectomycorrhizal habit in an iconic lineage of mushroom-forming fungi: is preadaptation a requirement?</title>
        <authorList>
            <consortium name="DOE Joint Genome Institute"/>
            <person name="Looney B.P."/>
            <person name="Miyauchi S."/>
            <person name="Morin E."/>
            <person name="Drula E."/>
            <person name="Courty P.E."/>
            <person name="Chicoki N."/>
            <person name="Fauchery L."/>
            <person name="Kohler A."/>
            <person name="Kuo A."/>
            <person name="LaButti K."/>
            <person name="Pangilinan J."/>
            <person name="Lipzen A."/>
            <person name="Riley R."/>
            <person name="Andreopoulos W."/>
            <person name="He G."/>
            <person name="Johnson J."/>
            <person name="Barry K.W."/>
            <person name="Grigoriev I.V."/>
            <person name="Nagy L."/>
            <person name="Hibbett D."/>
            <person name="Henrissat B."/>
            <person name="Matheny P.B."/>
            <person name="Labbe J."/>
            <person name="Martin A.F."/>
        </authorList>
    </citation>
    <scope>NUCLEOTIDE SEQUENCE</scope>
    <source>
        <strain evidence="1">BPL698</strain>
    </source>
</reference>
<name>A0ACC0UBP3_9AGAM</name>
<keyword evidence="2" id="KW-1185">Reference proteome</keyword>
<gene>
    <name evidence="1" type="ORF">F5148DRAFT_835482</name>
</gene>